<feature type="transmembrane region" description="Helical" evidence="1">
    <location>
        <begin position="310"/>
        <end position="332"/>
    </location>
</feature>
<feature type="transmembrane region" description="Helical" evidence="1">
    <location>
        <begin position="371"/>
        <end position="388"/>
    </location>
</feature>
<name>A0A1F6A5Q9_9BACT</name>
<dbReference type="STRING" id="1798384.A3D03_06195"/>
<dbReference type="AlphaFoldDB" id="A0A1F6A5Q9"/>
<feature type="transmembrane region" description="Helical" evidence="1">
    <location>
        <begin position="171"/>
        <end position="193"/>
    </location>
</feature>
<protein>
    <recommendedName>
        <fullName evidence="4">Glycosyltransferase RgtA/B/C/D-like domain-containing protein</fullName>
    </recommendedName>
</protein>
<feature type="transmembrane region" description="Helical" evidence="1">
    <location>
        <begin position="214"/>
        <end position="231"/>
    </location>
</feature>
<reference evidence="2 3" key="1">
    <citation type="journal article" date="2016" name="Nat. Commun.">
        <title>Thousands of microbial genomes shed light on interconnected biogeochemical processes in an aquifer system.</title>
        <authorList>
            <person name="Anantharaman K."/>
            <person name="Brown C.T."/>
            <person name="Hug L.A."/>
            <person name="Sharon I."/>
            <person name="Castelle C.J."/>
            <person name="Probst A.J."/>
            <person name="Thomas B.C."/>
            <person name="Singh A."/>
            <person name="Wilkins M.J."/>
            <person name="Karaoz U."/>
            <person name="Brodie E.L."/>
            <person name="Williams K.H."/>
            <person name="Hubbard S.S."/>
            <person name="Banfield J.F."/>
        </authorList>
    </citation>
    <scope>NUCLEOTIDE SEQUENCE [LARGE SCALE GENOMIC DNA]</scope>
</reference>
<sequence length="574" mass="66836">MNHNPKKTKFILIFLSFLFVLFSFSPTIYEIEQKSLLPPERYFELVHNYMFDYNFYLSRIREGYENRWLVTEKYYNQPHAGSLIQIIYLYLGKFGNLLQVDPSTVYHTARIIFGLSFLLLTAFYCYRLFPSKWSILSFIFTVTAGSWPVLVRAGNFWRFATYMGWWSAIDSLQRITFIPHILYGQIFLLLFIWKFSGETERSFKPACAGRPLRSLKLLMWGVAGFSVGIVFPPALLILFTFFVVYCLLEFFSSNFSSQAVKKWFQGEILPKTVILFLSALSLIIMSWQLRDYPWKALAEFDINHRFIMPYFEYILAYGPFLVFALFGLIQVIRKVERKLFGVVAWIIALIILFAVFEFIPQQSALRFTEGAIHIPIGILGAYFIMEAWKYSRKLIDNRRLIARAVIISVVGLSILMELGVMISMSLWLKDQVDSKRLGTFRVPTGAQLIYPLKDFMDAIFYLKSNSNVRDVVLAGETAGNFIPAYAGNFVYIGHANTPNEAVKKQQAEEFYSGKMDYKDAIQFLKRENISYVYYGPQEKEFANIKDLAKEYPFMELIYQNSQVKVYKVRINVPT</sequence>
<feature type="transmembrane region" description="Helical" evidence="1">
    <location>
        <begin position="237"/>
        <end position="256"/>
    </location>
</feature>
<dbReference type="EMBL" id="MFJN01000060">
    <property type="protein sequence ID" value="OGG20001.1"/>
    <property type="molecule type" value="Genomic_DNA"/>
</dbReference>
<evidence type="ECO:0000313" key="2">
    <source>
        <dbReference type="EMBL" id="OGG20001.1"/>
    </source>
</evidence>
<evidence type="ECO:0000256" key="1">
    <source>
        <dbReference type="SAM" id="Phobius"/>
    </source>
</evidence>
<feature type="transmembrane region" description="Helical" evidence="1">
    <location>
        <begin position="105"/>
        <end position="126"/>
    </location>
</feature>
<feature type="transmembrane region" description="Helical" evidence="1">
    <location>
        <begin position="268"/>
        <end position="290"/>
    </location>
</feature>
<feature type="transmembrane region" description="Helical" evidence="1">
    <location>
        <begin position="400"/>
        <end position="428"/>
    </location>
</feature>
<keyword evidence="1" id="KW-1133">Transmembrane helix</keyword>
<gene>
    <name evidence="2" type="ORF">A3D03_06195</name>
</gene>
<keyword evidence="1" id="KW-0812">Transmembrane</keyword>
<evidence type="ECO:0008006" key="4">
    <source>
        <dbReference type="Google" id="ProtNLM"/>
    </source>
</evidence>
<keyword evidence="1" id="KW-0472">Membrane</keyword>
<evidence type="ECO:0000313" key="3">
    <source>
        <dbReference type="Proteomes" id="UP000177092"/>
    </source>
</evidence>
<feature type="transmembrane region" description="Helical" evidence="1">
    <location>
        <begin position="133"/>
        <end position="151"/>
    </location>
</feature>
<proteinExistence type="predicted"/>
<accession>A0A1F6A5Q9</accession>
<comment type="caution">
    <text evidence="2">The sequence shown here is derived from an EMBL/GenBank/DDBJ whole genome shotgun (WGS) entry which is preliminary data.</text>
</comment>
<feature type="transmembrane region" description="Helical" evidence="1">
    <location>
        <begin position="339"/>
        <end position="359"/>
    </location>
</feature>
<dbReference type="Proteomes" id="UP000177092">
    <property type="component" value="Unassembled WGS sequence"/>
</dbReference>
<organism evidence="2 3">
    <name type="scientific">Candidatus Gottesmanbacteria bacterium RIFCSPHIGHO2_02_FULL_40_13</name>
    <dbReference type="NCBI Taxonomy" id="1798384"/>
    <lineage>
        <taxon>Bacteria</taxon>
        <taxon>Candidatus Gottesmaniibacteriota</taxon>
    </lineage>
</organism>